<dbReference type="PANTHER" id="PTHR43300">
    <property type="entry name" value="ACETYLTRANSFERASE"/>
    <property type="match status" value="1"/>
</dbReference>
<dbReference type="OrthoDB" id="272049at2"/>
<dbReference type="EMBL" id="JQIM01000010">
    <property type="protein sequence ID" value="KGX05248.1"/>
    <property type="molecule type" value="Genomic_DNA"/>
</dbReference>
<feature type="binding site" evidence="3">
    <location>
        <position position="73"/>
    </location>
    <ligand>
        <name>substrate</name>
    </ligand>
</feature>
<dbReference type="InterPro" id="IPR020019">
    <property type="entry name" value="AcTrfase_PglD-like"/>
</dbReference>
<dbReference type="Proteomes" id="UP000231878">
    <property type="component" value="Unassembled WGS sequence"/>
</dbReference>
<feature type="site" description="Increases basicity of active site His" evidence="2">
    <location>
        <position position="141"/>
    </location>
</feature>
<dbReference type="Gene3D" id="2.160.10.10">
    <property type="entry name" value="Hexapeptide repeat proteins"/>
    <property type="match status" value="1"/>
</dbReference>
<reference evidence="6 8" key="2">
    <citation type="submission" date="2017-11" db="EMBL/GenBank/DDBJ databases">
        <title>Molecular characterization of Burkholderia pseudomallei and closely related isolates from Vietnam.</title>
        <authorList>
            <person name="Ustinov D.V."/>
            <person name="Antonov A.S."/>
            <person name="Avdusheva E.F."/>
            <person name="Shpak I.M."/>
            <person name="Zakharova I.B."/>
            <person name="Thi L.A."/>
            <person name="Teteryatnikova N."/>
            <person name="Lopasteyskaya Y.A."/>
            <person name="Kuzyutina J.A."/>
            <person name="Ngo T.N."/>
            <person name="Victorov D.V."/>
        </authorList>
    </citation>
    <scope>NUCLEOTIDE SEQUENCE [LARGE SCALE GENOMIC DNA]</scope>
    <source>
        <strain evidence="6 8">V1512</strain>
    </source>
</reference>
<gene>
    <name evidence="6" type="ORF">CWD88_26340</name>
    <name evidence="5" type="ORF">Y036_2121</name>
</gene>
<proteinExistence type="inferred from homology"/>
<dbReference type="PANTHER" id="PTHR43300:SF7">
    <property type="entry name" value="UDP-N-ACETYLBACILLOSAMINE N-ACETYLTRANSFERASE"/>
    <property type="match status" value="1"/>
</dbReference>
<feature type="active site" description="Proton acceptor" evidence="2">
    <location>
        <position position="140"/>
    </location>
</feature>
<feature type="domain" description="PglD N-terminal" evidence="4">
    <location>
        <begin position="4"/>
        <end position="85"/>
    </location>
</feature>
<protein>
    <submittedName>
        <fullName evidence="5 6">Acetyltransferase</fullName>
    </submittedName>
</protein>
<name>A0A095P877_BURPE</name>
<dbReference type="AlphaFoldDB" id="A0A095P877"/>
<evidence type="ECO:0000313" key="6">
    <source>
        <dbReference type="EMBL" id="PJO63311.1"/>
    </source>
</evidence>
<dbReference type="OMA" id="GAHCIIN"/>
<evidence type="ECO:0000256" key="1">
    <source>
        <dbReference type="ARBA" id="ARBA00007274"/>
    </source>
</evidence>
<evidence type="ECO:0000313" key="8">
    <source>
        <dbReference type="Proteomes" id="UP000231878"/>
    </source>
</evidence>
<dbReference type="NCBIfam" id="TIGR03570">
    <property type="entry name" value="NeuD_NnaD"/>
    <property type="match status" value="1"/>
</dbReference>
<dbReference type="InterPro" id="IPR041561">
    <property type="entry name" value="PglD_N"/>
</dbReference>
<sequence>MTPRLIVAGCGAFARELINWADDAAHAGIGQRITGFLDANPAALAGFPYRAEWLGDIDAYTPEDGDELIVAIGDPNAKRDVVERLRARGARFGSLRHPSAVVARSASLGAGVVLCPHAVVSADAQIGDFVAVNVLSSIGHDVKVGAYSTLSSHVDLMGHVETGERVFFGSGAKILPKVRIGAGAKIGAGATVMRSAPENAVLYTMPAKKL</sequence>
<dbReference type="InterPro" id="IPR011004">
    <property type="entry name" value="Trimer_LpxA-like_sf"/>
</dbReference>
<evidence type="ECO:0000313" key="7">
    <source>
        <dbReference type="Proteomes" id="UP000030475"/>
    </source>
</evidence>
<evidence type="ECO:0000313" key="5">
    <source>
        <dbReference type="EMBL" id="KGX05248.1"/>
    </source>
</evidence>
<dbReference type="InterPro" id="IPR001451">
    <property type="entry name" value="Hexapep"/>
</dbReference>
<reference evidence="5 7" key="1">
    <citation type="submission" date="2014-08" db="EMBL/GenBank/DDBJ databases">
        <authorList>
            <person name="Bunnell A."/>
            <person name="Chain P.S."/>
            <person name="Chertkov O."/>
            <person name="Currie B.J."/>
            <person name="Daligault H.E."/>
            <person name="Davenport K.W."/>
            <person name="Davis C."/>
            <person name="Gleasner C.D."/>
            <person name="Johnson S.L."/>
            <person name="Kaestli M."/>
            <person name="Koren S."/>
            <person name="Kunde Y.A."/>
            <person name="Mayo M."/>
            <person name="McMurry K.K."/>
            <person name="Price E.P."/>
            <person name="Reitenga K.G."/>
            <person name="Robison R."/>
            <person name="Rosovitz M.J."/>
            <person name="Sarovich D.S."/>
            <person name="Teshima H."/>
        </authorList>
    </citation>
    <scope>NUCLEOTIDE SEQUENCE [LARGE SCALE GENOMIC DNA]</scope>
    <source>
        <strain evidence="5 7">MSHR44</strain>
    </source>
</reference>
<comment type="similarity">
    <text evidence="1">Belongs to the transferase hexapeptide repeat family.</text>
</comment>
<organism evidence="5 7">
    <name type="scientific">Burkholderia pseudomallei</name>
    <name type="common">Pseudomonas pseudomallei</name>
    <dbReference type="NCBI Taxonomy" id="28450"/>
    <lineage>
        <taxon>Bacteria</taxon>
        <taxon>Pseudomonadati</taxon>
        <taxon>Pseudomonadota</taxon>
        <taxon>Betaproteobacteria</taxon>
        <taxon>Burkholderiales</taxon>
        <taxon>Burkholderiaceae</taxon>
        <taxon>Burkholderia</taxon>
        <taxon>pseudomallei group</taxon>
    </lineage>
</organism>
<dbReference type="InterPro" id="IPR050179">
    <property type="entry name" value="Trans_hexapeptide_repeat"/>
</dbReference>
<accession>A0A095P877</accession>
<evidence type="ECO:0000256" key="2">
    <source>
        <dbReference type="PIRSR" id="PIRSR620019-1"/>
    </source>
</evidence>
<evidence type="ECO:0000259" key="4">
    <source>
        <dbReference type="Pfam" id="PF17836"/>
    </source>
</evidence>
<dbReference type="Pfam" id="PF00132">
    <property type="entry name" value="Hexapep"/>
    <property type="match status" value="1"/>
</dbReference>
<dbReference type="RefSeq" id="WP_004198215.1">
    <property type="nucleotide sequence ID" value="NZ_AP028071.1"/>
</dbReference>
<dbReference type="GeneID" id="93061949"/>
<dbReference type="Pfam" id="PF17836">
    <property type="entry name" value="PglD_N"/>
    <property type="match status" value="1"/>
</dbReference>
<evidence type="ECO:0000256" key="3">
    <source>
        <dbReference type="PIRSR" id="PIRSR620019-2"/>
    </source>
</evidence>
<dbReference type="SUPFAM" id="SSF51161">
    <property type="entry name" value="Trimeric LpxA-like enzymes"/>
    <property type="match status" value="1"/>
</dbReference>
<dbReference type="Proteomes" id="UP000030475">
    <property type="component" value="Unassembled WGS sequence"/>
</dbReference>
<dbReference type="Gene3D" id="3.40.50.20">
    <property type="match status" value="1"/>
</dbReference>
<dbReference type="EMBL" id="PHRB01000033">
    <property type="protein sequence ID" value="PJO63311.1"/>
    <property type="molecule type" value="Genomic_DNA"/>
</dbReference>
<dbReference type="CDD" id="cd03360">
    <property type="entry name" value="LbH_AT_putative"/>
    <property type="match status" value="1"/>
</dbReference>
<comment type="caution">
    <text evidence="5">The sequence shown here is derived from an EMBL/GenBank/DDBJ whole genome shotgun (WGS) entry which is preliminary data.</text>
</comment>